<accession>A0A239KQZ8</accession>
<dbReference type="NCBIfam" id="NF033747">
    <property type="entry name" value="class_E_sortase"/>
    <property type="match status" value="1"/>
</dbReference>
<dbReference type="NCBIfam" id="TIGR01076">
    <property type="entry name" value="sortase_fam"/>
    <property type="match status" value="1"/>
</dbReference>
<dbReference type="InterPro" id="IPR053465">
    <property type="entry name" value="Sortase_Class_E"/>
</dbReference>
<dbReference type="Proteomes" id="UP000198318">
    <property type="component" value="Unassembled WGS sequence"/>
</dbReference>
<sequence length="226" mass="24846">MRTVIRGMGELCITAGVILMLFVTYELWGTGQYTQGQQNRLQDEMERSWRATSSAPATGKVTTEKVKLGKGVAVIRIPRFGSGYRFVVVEGVTRADLRKGPGHYPGTALPGQIGNFVVSGHRTTYSAPFNRLGELDRGDQILIDTRDRQYVYTVTDRKIVKPSAVEVTAPVPFHPKRRPTERLITLTTCHPKYSAAERMIIFGRLSTARPRAQAATGAGAARPAGE</sequence>
<keyword evidence="3" id="KW-0812">Transmembrane</keyword>
<feature type="transmembrane region" description="Helical" evidence="3">
    <location>
        <begin position="7"/>
        <end position="28"/>
    </location>
</feature>
<protein>
    <submittedName>
        <fullName evidence="4">Sortase A</fullName>
    </submittedName>
</protein>
<feature type="active site" description="Acyl-thioester intermediate" evidence="2">
    <location>
        <position position="189"/>
    </location>
</feature>
<dbReference type="SUPFAM" id="SSF63817">
    <property type="entry name" value="Sortase"/>
    <property type="match status" value="1"/>
</dbReference>
<evidence type="ECO:0000256" key="3">
    <source>
        <dbReference type="SAM" id="Phobius"/>
    </source>
</evidence>
<evidence type="ECO:0000313" key="4">
    <source>
        <dbReference type="EMBL" id="SNT20450.1"/>
    </source>
</evidence>
<keyword evidence="3" id="KW-1133">Transmembrane helix</keyword>
<keyword evidence="5" id="KW-1185">Reference proteome</keyword>
<organism evidence="4 5">
    <name type="scientific">Actinomadura meyerae</name>
    <dbReference type="NCBI Taxonomy" id="240840"/>
    <lineage>
        <taxon>Bacteria</taxon>
        <taxon>Bacillati</taxon>
        <taxon>Actinomycetota</taxon>
        <taxon>Actinomycetes</taxon>
        <taxon>Streptosporangiales</taxon>
        <taxon>Thermomonosporaceae</taxon>
        <taxon>Actinomadura</taxon>
    </lineage>
</organism>
<evidence type="ECO:0000256" key="2">
    <source>
        <dbReference type="PIRSR" id="PIRSR605754-1"/>
    </source>
</evidence>
<keyword evidence="3" id="KW-0472">Membrane</keyword>
<dbReference type="RefSeq" id="WP_245868868.1">
    <property type="nucleotide sequence ID" value="NZ_FZOR01000019.1"/>
</dbReference>
<dbReference type="CDD" id="cd05830">
    <property type="entry name" value="Sortase_E"/>
    <property type="match status" value="1"/>
</dbReference>
<evidence type="ECO:0000313" key="5">
    <source>
        <dbReference type="Proteomes" id="UP000198318"/>
    </source>
</evidence>
<proteinExistence type="predicted"/>
<dbReference type="GO" id="GO:0016787">
    <property type="term" value="F:hydrolase activity"/>
    <property type="evidence" value="ECO:0007669"/>
    <property type="project" value="UniProtKB-KW"/>
</dbReference>
<keyword evidence="1" id="KW-0378">Hydrolase</keyword>
<name>A0A239KQZ8_9ACTN</name>
<feature type="active site" description="Proton donor/acceptor" evidence="2">
    <location>
        <position position="121"/>
    </location>
</feature>
<dbReference type="AlphaFoldDB" id="A0A239KQZ8"/>
<dbReference type="Gene3D" id="2.40.260.10">
    <property type="entry name" value="Sortase"/>
    <property type="match status" value="1"/>
</dbReference>
<dbReference type="InterPro" id="IPR023365">
    <property type="entry name" value="Sortase_dom-sf"/>
</dbReference>
<dbReference type="InterPro" id="IPR005754">
    <property type="entry name" value="Sortase"/>
</dbReference>
<dbReference type="EMBL" id="FZOR01000019">
    <property type="protein sequence ID" value="SNT20450.1"/>
    <property type="molecule type" value="Genomic_DNA"/>
</dbReference>
<reference evidence="4 5" key="1">
    <citation type="submission" date="2017-06" db="EMBL/GenBank/DDBJ databases">
        <authorList>
            <person name="Kim H.J."/>
            <person name="Triplett B.A."/>
        </authorList>
    </citation>
    <scope>NUCLEOTIDE SEQUENCE [LARGE SCALE GENOMIC DNA]</scope>
    <source>
        <strain evidence="4 5">DSM 44715</strain>
    </source>
</reference>
<evidence type="ECO:0000256" key="1">
    <source>
        <dbReference type="ARBA" id="ARBA00022801"/>
    </source>
</evidence>
<dbReference type="Pfam" id="PF04203">
    <property type="entry name" value="Sortase"/>
    <property type="match status" value="1"/>
</dbReference>
<dbReference type="InterPro" id="IPR042003">
    <property type="entry name" value="Sortase_E"/>
</dbReference>
<gene>
    <name evidence="4" type="ORF">SAMN05443665_101943</name>
</gene>